<accession>A0A814RTT7</accession>
<evidence type="ECO:0000313" key="2">
    <source>
        <dbReference type="EMBL" id="CAF1138761.1"/>
    </source>
</evidence>
<sequence>MMVNLGRSPRISNKCYIKNKDLFKNLATRPTKNEEESSNTQHSVYDNVDDDSVKEDDDYVQRIKVYFCF</sequence>
<dbReference type="EMBL" id="CAJNOC010010313">
    <property type="protein sequence ID" value="CAF1138761.1"/>
    <property type="molecule type" value="Genomic_DNA"/>
</dbReference>
<dbReference type="AlphaFoldDB" id="A0A814RTT7"/>
<organism evidence="2 3">
    <name type="scientific">Brachionus calyciflorus</name>
    <dbReference type="NCBI Taxonomy" id="104777"/>
    <lineage>
        <taxon>Eukaryota</taxon>
        <taxon>Metazoa</taxon>
        <taxon>Spiralia</taxon>
        <taxon>Gnathifera</taxon>
        <taxon>Rotifera</taxon>
        <taxon>Eurotatoria</taxon>
        <taxon>Monogononta</taxon>
        <taxon>Pseudotrocha</taxon>
        <taxon>Ploima</taxon>
        <taxon>Brachionidae</taxon>
        <taxon>Brachionus</taxon>
    </lineage>
</organism>
<evidence type="ECO:0000313" key="3">
    <source>
        <dbReference type="Proteomes" id="UP000663879"/>
    </source>
</evidence>
<protein>
    <submittedName>
        <fullName evidence="2">Uncharacterized protein</fullName>
    </submittedName>
</protein>
<keyword evidence="3" id="KW-1185">Reference proteome</keyword>
<reference evidence="2" key="1">
    <citation type="submission" date="2021-02" db="EMBL/GenBank/DDBJ databases">
        <authorList>
            <person name="Nowell W R."/>
        </authorList>
    </citation>
    <scope>NUCLEOTIDE SEQUENCE</scope>
    <source>
        <strain evidence="2">Ploen Becks lab</strain>
    </source>
</reference>
<dbReference type="Proteomes" id="UP000663879">
    <property type="component" value="Unassembled WGS sequence"/>
</dbReference>
<comment type="caution">
    <text evidence="2">The sequence shown here is derived from an EMBL/GenBank/DDBJ whole genome shotgun (WGS) entry which is preliminary data.</text>
</comment>
<name>A0A814RTT7_9BILA</name>
<gene>
    <name evidence="2" type="ORF">OXX778_LOCUS22804</name>
</gene>
<feature type="region of interest" description="Disordered" evidence="1">
    <location>
        <begin position="28"/>
        <end position="52"/>
    </location>
</feature>
<evidence type="ECO:0000256" key="1">
    <source>
        <dbReference type="SAM" id="MobiDB-lite"/>
    </source>
</evidence>
<proteinExistence type="predicted"/>